<name>A0ABR1T6T3_9PEZI</name>
<protein>
    <submittedName>
        <fullName evidence="2">Uncharacterized protein</fullName>
    </submittedName>
</protein>
<proteinExistence type="predicted"/>
<evidence type="ECO:0000313" key="3">
    <source>
        <dbReference type="Proteomes" id="UP001444661"/>
    </source>
</evidence>
<reference evidence="2 3" key="1">
    <citation type="submission" date="2023-01" db="EMBL/GenBank/DDBJ databases">
        <title>Analysis of 21 Apiospora genomes using comparative genomics revels a genus with tremendous synthesis potential of carbohydrate active enzymes and secondary metabolites.</title>
        <authorList>
            <person name="Sorensen T."/>
        </authorList>
    </citation>
    <scope>NUCLEOTIDE SEQUENCE [LARGE SCALE GENOMIC DNA]</scope>
    <source>
        <strain evidence="2 3">CBS 33761</strain>
    </source>
</reference>
<comment type="caution">
    <text evidence="2">The sequence shown here is derived from an EMBL/GenBank/DDBJ whole genome shotgun (WGS) entry which is preliminary data.</text>
</comment>
<accession>A0ABR1T6T3</accession>
<dbReference type="EMBL" id="JAQQWK010000005">
    <property type="protein sequence ID" value="KAK8042297.1"/>
    <property type="molecule type" value="Genomic_DNA"/>
</dbReference>
<sequence length="625" mass="70294">MAPPPLWDLENLPDLTQWQWKPPTKRRNRQASQADRNLWRAVLAWLSPQNSPQSPSVHEHSASTSSDVLRDATPITMSDPTLAAFRTPTLGSDIDATSLVEQSFSALIQDASLDRELKICPNFSSFCDTLRDGLSEGHIPVQALYSLVPSMSDGLARSALGLNIQQEAKVFDRLKAKLIGASIDGLEALRARAGDLPFDGNVWSMLLQEASQLRFNSLRTFSRLMSQIPSDAIGSLSVIIRAHLSNSLNAMGQATHRTHEKQINKLAGIIQELGLPEHRHILEELSLDLAQSAQCANYTAMRFCWLQILARLRNLDDEALANACVLLEAGVAAKPLTSKQIARIFLGRVNSCYSPKNVPIMYYSLIGERQSKCFAQLSSVCWRTGQPRLIKMLCTFLLRMGRQQDILHLLRGITQMVKNEVTPLANLALGLGHAPLALKIYFRYCESTFASKKFWRTQFATDTLTMMMKSHSLEHKRLITALKLFQKRRIRRSYPLPSGRVMYDAGRLASRDLRIKQVQKAEAAALAFAGARNLPDRTALRLVQRCVNYIRSHGSKVSEKGLRALWDVITKDLVKRRPGRATRLQWFFRVLFKERGLKETRAAHSELVQWRGRVLSGLRSPNEGK</sequence>
<evidence type="ECO:0000256" key="1">
    <source>
        <dbReference type="SAM" id="MobiDB-lite"/>
    </source>
</evidence>
<organism evidence="2 3">
    <name type="scientific">Apiospora rasikravindrae</name>
    <dbReference type="NCBI Taxonomy" id="990691"/>
    <lineage>
        <taxon>Eukaryota</taxon>
        <taxon>Fungi</taxon>
        <taxon>Dikarya</taxon>
        <taxon>Ascomycota</taxon>
        <taxon>Pezizomycotina</taxon>
        <taxon>Sordariomycetes</taxon>
        <taxon>Xylariomycetidae</taxon>
        <taxon>Amphisphaeriales</taxon>
        <taxon>Apiosporaceae</taxon>
        <taxon>Apiospora</taxon>
    </lineage>
</organism>
<feature type="region of interest" description="Disordered" evidence="1">
    <location>
        <begin position="50"/>
        <end position="71"/>
    </location>
</feature>
<feature type="compositionally biased region" description="Polar residues" evidence="1">
    <location>
        <begin position="50"/>
        <end position="67"/>
    </location>
</feature>
<gene>
    <name evidence="2" type="ORF">PG993_006820</name>
</gene>
<dbReference type="Proteomes" id="UP001444661">
    <property type="component" value="Unassembled WGS sequence"/>
</dbReference>
<keyword evidence="3" id="KW-1185">Reference proteome</keyword>
<evidence type="ECO:0000313" key="2">
    <source>
        <dbReference type="EMBL" id="KAK8042297.1"/>
    </source>
</evidence>